<dbReference type="Pfam" id="PF02771">
    <property type="entry name" value="Acyl-CoA_dh_N"/>
    <property type="match status" value="1"/>
</dbReference>
<name>A0A939T4M1_9ACTN</name>
<dbReference type="InterPro" id="IPR037069">
    <property type="entry name" value="AcylCoA_DH/ox_N_sf"/>
</dbReference>
<evidence type="ECO:0000256" key="1">
    <source>
        <dbReference type="ARBA" id="ARBA00023002"/>
    </source>
</evidence>
<accession>A0A939T4M1</accession>
<organism evidence="5 6">
    <name type="scientific">Actinomadura barringtoniae</name>
    <dbReference type="NCBI Taxonomy" id="1427535"/>
    <lineage>
        <taxon>Bacteria</taxon>
        <taxon>Bacillati</taxon>
        <taxon>Actinomycetota</taxon>
        <taxon>Actinomycetes</taxon>
        <taxon>Streptosporangiales</taxon>
        <taxon>Thermomonosporaceae</taxon>
        <taxon>Actinomadura</taxon>
    </lineage>
</organism>
<evidence type="ECO:0000313" key="6">
    <source>
        <dbReference type="Proteomes" id="UP000669179"/>
    </source>
</evidence>
<dbReference type="Proteomes" id="UP000669179">
    <property type="component" value="Unassembled WGS sequence"/>
</dbReference>
<dbReference type="InterPro" id="IPR013786">
    <property type="entry name" value="AcylCoA_DH/ox_N"/>
</dbReference>
<dbReference type="InterPro" id="IPR009100">
    <property type="entry name" value="AcylCoA_DH/oxidase_NM_dom_sf"/>
</dbReference>
<feature type="domain" description="Acyl-CoA dehydrogenase/oxidase N-terminal" evidence="3">
    <location>
        <begin position="11"/>
        <end position="100"/>
    </location>
</feature>
<evidence type="ECO:0000313" key="5">
    <source>
        <dbReference type="EMBL" id="MBO2449573.1"/>
    </source>
</evidence>
<dbReference type="Gene3D" id="1.10.540.10">
    <property type="entry name" value="Acyl-CoA dehydrogenase/oxidase, N-terminal domain"/>
    <property type="match status" value="1"/>
</dbReference>
<dbReference type="PANTHER" id="PTHR48083:SF19">
    <property type="entry name" value="FLAVIN-DEPENDENT MONOOXYGENASE, OXYGENASE SUBUNIT HSAA"/>
    <property type="match status" value="1"/>
</dbReference>
<reference evidence="5" key="1">
    <citation type="submission" date="2021-03" db="EMBL/GenBank/DDBJ databases">
        <authorList>
            <person name="Kanchanasin P."/>
            <person name="Saeng-In P."/>
            <person name="Phongsopitanun W."/>
            <person name="Yuki M."/>
            <person name="Kudo T."/>
            <person name="Ohkuma M."/>
            <person name="Tanasupawat S."/>
        </authorList>
    </citation>
    <scope>NUCLEOTIDE SEQUENCE</scope>
    <source>
        <strain evidence="5">GKU 128</strain>
    </source>
</reference>
<dbReference type="AlphaFoldDB" id="A0A939T4M1"/>
<evidence type="ECO:0000259" key="3">
    <source>
        <dbReference type="Pfam" id="PF02771"/>
    </source>
</evidence>
<sequence>MASGEELIDRARVLAATLADRAREAEELRRPPDETIADLAAAGFLETLVPKARGGLELDLATLSGISRELGAGCASTGWISAIYMLHNWLIALYPQKAQDEVFAGRPYAFIPCTLAPVGRAEVADGGYRVTGRWSWGTGVMHADWVMVSAMSNAGPLVCLLPAAEAVVHDVWFTSGMRGTGSNDIEVPDRFVPGHRCVPLLDLARGSTPGRDLHDGPAYRWPLVPVLALAGASPILGAAEGLLVTFKERLRERVLAYSGVKQVDRVPAQMRLAKATAELAGARLLLDDAIAALQRTYEGGGRYTLADRARSRLVGAQVVTTARNVVNDLCLAAGASAQFEHMPFQRVQRDLATISGHIVYDLDETYAMFGRVDLGLELDAATLV</sequence>
<dbReference type="Gene3D" id="2.40.110.10">
    <property type="entry name" value="Butyryl-CoA Dehydrogenase, subunit A, domain 2"/>
    <property type="match status" value="1"/>
</dbReference>
<dbReference type="PIRSF" id="PIRSF016578">
    <property type="entry name" value="HsaA"/>
    <property type="match status" value="1"/>
</dbReference>
<dbReference type="PANTHER" id="PTHR48083">
    <property type="entry name" value="MEDIUM-CHAIN SPECIFIC ACYL-COA DEHYDROGENASE, MITOCHONDRIAL-RELATED"/>
    <property type="match status" value="1"/>
</dbReference>
<dbReference type="GO" id="GO:0003995">
    <property type="term" value="F:acyl-CoA dehydrogenase activity"/>
    <property type="evidence" value="ECO:0007669"/>
    <property type="project" value="TreeGrafter"/>
</dbReference>
<dbReference type="GO" id="GO:0005737">
    <property type="term" value="C:cytoplasm"/>
    <property type="evidence" value="ECO:0007669"/>
    <property type="project" value="TreeGrafter"/>
</dbReference>
<dbReference type="SUPFAM" id="SSF47203">
    <property type="entry name" value="Acyl-CoA dehydrogenase C-terminal domain-like"/>
    <property type="match status" value="1"/>
</dbReference>
<dbReference type="InterPro" id="IPR046373">
    <property type="entry name" value="Acyl-CoA_Oxase/DH_mid-dom_sf"/>
</dbReference>
<dbReference type="InterPro" id="IPR036250">
    <property type="entry name" value="AcylCo_DH-like_C"/>
</dbReference>
<dbReference type="InterPro" id="IPR013107">
    <property type="entry name" value="Acyl-CoA_DH_C"/>
</dbReference>
<dbReference type="SUPFAM" id="SSF56645">
    <property type="entry name" value="Acyl-CoA dehydrogenase NM domain-like"/>
    <property type="match status" value="1"/>
</dbReference>
<proteinExistence type="inferred from homology"/>
<keyword evidence="6" id="KW-1185">Reference proteome</keyword>
<evidence type="ECO:0000256" key="2">
    <source>
        <dbReference type="ARBA" id="ARBA00049661"/>
    </source>
</evidence>
<feature type="domain" description="Acyl-CoA dehydrogenase C-terminal" evidence="4">
    <location>
        <begin position="232"/>
        <end position="360"/>
    </location>
</feature>
<dbReference type="GO" id="GO:0033539">
    <property type="term" value="P:fatty acid beta-oxidation using acyl-CoA dehydrogenase"/>
    <property type="evidence" value="ECO:0007669"/>
    <property type="project" value="TreeGrafter"/>
</dbReference>
<dbReference type="InterPro" id="IPR050741">
    <property type="entry name" value="Acyl-CoA_dehydrogenase"/>
</dbReference>
<gene>
    <name evidence="5" type="ORF">J4573_20905</name>
</gene>
<dbReference type="GO" id="GO:0050660">
    <property type="term" value="F:flavin adenine dinucleotide binding"/>
    <property type="evidence" value="ECO:0007669"/>
    <property type="project" value="InterPro"/>
</dbReference>
<keyword evidence="1" id="KW-0560">Oxidoreductase</keyword>
<dbReference type="Pfam" id="PF08028">
    <property type="entry name" value="Acyl-CoA_dh_2"/>
    <property type="match status" value="1"/>
</dbReference>
<evidence type="ECO:0000259" key="4">
    <source>
        <dbReference type="Pfam" id="PF08028"/>
    </source>
</evidence>
<dbReference type="RefSeq" id="WP_208257453.1">
    <property type="nucleotide sequence ID" value="NZ_JAGEOJ010000008.1"/>
</dbReference>
<protein>
    <submittedName>
        <fullName evidence="5">Acyl-CoA dehydrogenase family protein</fullName>
    </submittedName>
</protein>
<dbReference type="GO" id="GO:0016712">
    <property type="term" value="F:oxidoreductase activity, acting on paired donors, with incorporation or reduction of molecular oxygen, reduced flavin or flavoprotein as one donor, and incorporation of one atom of oxygen"/>
    <property type="evidence" value="ECO:0007669"/>
    <property type="project" value="TreeGrafter"/>
</dbReference>
<dbReference type="EMBL" id="JAGEOJ010000008">
    <property type="protein sequence ID" value="MBO2449573.1"/>
    <property type="molecule type" value="Genomic_DNA"/>
</dbReference>
<comment type="caution">
    <text evidence="5">The sequence shown here is derived from an EMBL/GenBank/DDBJ whole genome shotgun (WGS) entry which is preliminary data.</text>
</comment>
<comment type="similarity">
    <text evidence="2">Belongs to the HpaH/HsaA monooxygenase family.</text>
</comment>
<dbReference type="Gene3D" id="1.20.140.10">
    <property type="entry name" value="Butyryl-CoA Dehydrogenase, subunit A, domain 3"/>
    <property type="match status" value="1"/>
</dbReference>